<organism evidence="5 6">
    <name type="scientific">Furculomyces boomerangus</name>
    <dbReference type="NCBI Taxonomy" id="61424"/>
    <lineage>
        <taxon>Eukaryota</taxon>
        <taxon>Fungi</taxon>
        <taxon>Fungi incertae sedis</taxon>
        <taxon>Zoopagomycota</taxon>
        <taxon>Kickxellomycotina</taxon>
        <taxon>Harpellomycetes</taxon>
        <taxon>Harpellales</taxon>
        <taxon>Harpellaceae</taxon>
        <taxon>Furculomyces</taxon>
    </lineage>
</organism>
<evidence type="ECO:0000256" key="2">
    <source>
        <dbReference type="SAM" id="MobiDB-lite"/>
    </source>
</evidence>
<dbReference type="InterPro" id="IPR051477">
    <property type="entry name" value="Expansin_CellWall"/>
</dbReference>
<dbReference type="Gene3D" id="2.40.40.10">
    <property type="entry name" value="RlpA-like domain"/>
    <property type="match status" value="1"/>
</dbReference>
<dbReference type="InterPro" id="IPR007112">
    <property type="entry name" value="Expansin/allergen_DPBB_dom"/>
</dbReference>
<dbReference type="Proteomes" id="UP000245699">
    <property type="component" value="Unassembled WGS sequence"/>
</dbReference>
<dbReference type="CDD" id="cd22191">
    <property type="entry name" value="DPBB_RlpA_EXP_N-like"/>
    <property type="match status" value="1"/>
</dbReference>
<dbReference type="PANTHER" id="PTHR31836:SF21">
    <property type="entry name" value="EXPANSIN-LIKE PROTEIN 7"/>
    <property type="match status" value="1"/>
</dbReference>
<keyword evidence="6" id="KW-1185">Reference proteome</keyword>
<dbReference type="SUPFAM" id="SSF50685">
    <property type="entry name" value="Barwin-like endoglucanases"/>
    <property type="match status" value="1"/>
</dbReference>
<evidence type="ECO:0000313" key="6">
    <source>
        <dbReference type="Proteomes" id="UP000245699"/>
    </source>
</evidence>
<evidence type="ECO:0000313" key="5">
    <source>
        <dbReference type="EMBL" id="PVU91698.1"/>
    </source>
</evidence>
<feature type="domain" description="Expansin-like EG45" evidence="4">
    <location>
        <begin position="105"/>
        <end position="199"/>
    </location>
</feature>
<feature type="compositionally biased region" description="Low complexity" evidence="2">
    <location>
        <begin position="58"/>
        <end position="86"/>
    </location>
</feature>
<sequence length="199" mass="20875">MKFFAKTLFLVSLLTPPDLGSEGGMSGIRSFFFFVGADSGIIPEINFNKRQAAKSSSKTSSSSVSAKASTTSATSATSSTAPVPTTNTDGIFTGDGTYYDPGVGIGSCGLLNTTSQLVCALNYKQYGTNPNPNKAECCGKCALVSYTPPTGPKKEVKVQIVDRCPVCEFGSLDLSSAAFEKLAPLTVGRIKISWKYVSC</sequence>
<dbReference type="AlphaFoldDB" id="A0A2T9YH63"/>
<dbReference type="InterPro" id="IPR009009">
    <property type="entry name" value="RlpA-like_DPBB"/>
</dbReference>
<dbReference type="InterPro" id="IPR036908">
    <property type="entry name" value="RlpA-like_sf"/>
</dbReference>
<protein>
    <recommendedName>
        <fullName evidence="4">Expansin-like EG45 domain-containing protein</fullName>
    </recommendedName>
</protein>
<dbReference type="STRING" id="61424.A0A2T9YH63"/>
<proteinExistence type="predicted"/>
<dbReference type="PANTHER" id="PTHR31836">
    <property type="match status" value="1"/>
</dbReference>
<dbReference type="Pfam" id="PF03330">
    <property type="entry name" value="DPBB_1"/>
    <property type="match status" value="1"/>
</dbReference>
<dbReference type="OrthoDB" id="406505at2759"/>
<gene>
    <name evidence="5" type="ORF">BB559_004019</name>
</gene>
<feature type="signal peptide" evidence="3">
    <location>
        <begin position="1"/>
        <end position="20"/>
    </location>
</feature>
<reference evidence="5 6" key="1">
    <citation type="journal article" date="2018" name="MBio">
        <title>Comparative Genomics Reveals the Core Gene Toolbox for the Fungus-Insect Symbiosis.</title>
        <authorList>
            <person name="Wang Y."/>
            <person name="Stata M."/>
            <person name="Wang W."/>
            <person name="Stajich J.E."/>
            <person name="White M.M."/>
            <person name="Moncalvo J.M."/>
        </authorList>
    </citation>
    <scope>NUCLEOTIDE SEQUENCE [LARGE SCALE GENOMIC DNA]</scope>
    <source>
        <strain evidence="5 6">AUS-77-4</strain>
    </source>
</reference>
<dbReference type="EMBL" id="MBFT01000400">
    <property type="protein sequence ID" value="PVU91698.1"/>
    <property type="molecule type" value="Genomic_DNA"/>
</dbReference>
<feature type="chain" id="PRO_5015713128" description="Expansin-like EG45 domain-containing protein" evidence="3">
    <location>
        <begin position="21"/>
        <end position="199"/>
    </location>
</feature>
<evidence type="ECO:0000259" key="4">
    <source>
        <dbReference type="PROSITE" id="PS50842"/>
    </source>
</evidence>
<comment type="caution">
    <text evidence="5">The sequence shown here is derived from an EMBL/GenBank/DDBJ whole genome shotgun (WGS) entry which is preliminary data.</text>
</comment>
<evidence type="ECO:0000256" key="1">
    <source>
        <dbReference type="ARBA" id="ARBA00022729"/>
    </source>
</evidence>
<dbReference type="PROSITE" id="PS50842">
    <property type="entry name" value="EXPANSIN_EG45"/>
    <property type="match status" value="1"/>
</dbReference>
<keyword evidence="1 3" id="KW-0732">Signal</keyword>
<evidence type="ECO:0000256" key="3">
    <source>
        <dbReference type="SAM" id="SignalP"/>
    </source>
</evidence>
<name>A0A2T9YH63_9FUNG</name>
<feature type="region of interest" description="Disordered" evidence="2">
    <location>
        <begin position="58"/>
        <end position="88"/>
    </location>
</feature>
<accession>A0A2T9YH63</accession>